<dbReference type="RefSeq" id="WP_268876679.1">
    <property type="nucleotide sequence ID" value="NZ_JBHEEL010000008.1"/>
</dbReference>
<evidence type="ECO:0000313" key="1">
    <source>
        <dbReference type="EMBL" id="OYR15476.1"/>
    </source>
</evidence>
<protein>
    <submittedName>
        <fullName evidence="1">Uncharacterized protein</fullName>
    </submittedName>
</protein>
<evidence type="ECO:0000313" key="2">
    <source>
        <dbReference type="Proteomes" id="UP000216345"/>
    </source>
</evidence>
<reference evidence="1 2" key="1">
    <citation type="submission" date="2017-07" db="EMBL/GenBank/DDBJ databases">
        <title>Phylogenetic study on the rhizospheric bacterium Ochrobactrum sp. A44.</title>
        <authorList>
            <person name="Krzyzanowska D.M."/>
            <person name="Ossowicki A."/>
            <person name="Rajewska M."/>
            <person name="Maciag T."/>
            <person name="Kaczynski Z."/>
            <person name="Czerwicka M."/>
            <person name="Jafra S."/>
        </authorList>
    </citation>
    <scope>NUCLEOTIDE SEQUENCE [LARGE SCALE GENOMIC DNA]</scope>
    <source>
        <strain evidence="1 2">PR17</strain>
    </source>
</reference>
<organism evidence="1 2">
    <name type="scientific">Brucella rhizosphaerae</name>
    <dbReference type="NCBI Taxonomy" id="571254"/>
    <lineage>
        <taxon>Bacteria</taxon>
        <taxon>Pseudomonadati</taxon>
        <taxon>Pseudomonadota</taxon>
        <taxon>Alphaproteobacteria</taxon>
        <taxon>Hyphomicrobiales</taxon>
        <taxon>Brucellaceae</taxon>
        <taxon>Brucella/Ochrobactrum group</taxon>
        <taxon>Brucella</taxon>
    </lineage>
</organism>
<accession>A0A256FL90</accession>
<proteinExistence type="predicted"/>
<sequence>MSETKKGSGYKRHEKPKRWNELREESYIIICTTGIDFWNQFGAL</sequence>
<dbReference type="Proteomes" id="UP000216345">
    <property type="component" value="Unassembled WGS sequence"/>
</dbReference>
<dbReference type="EMBL" id="NNRK01000025">
    <property type="protein sequence ID" value="OYR15476.1"/>
    <property type="molecule type" value="Genomic_DNA"/>
</dbReference>
<name>A0A256FL90_9HYPH</name>
<keyword evidence="2" id="KW-1185">Reference proteome</keyword>
<gene>
    <name evidence="1" type="ORF">CEV32_4749</name>
</gene>
<dbReference type="AlphaFoldDB" id="A0A256FL90"/>
<comment type="caution">
    <text evidence="1">The sequence shown here is derived from an EMBL/GenBank/DDBJ whole genome shotgun (WGS) entry which is preliminary data.</text>
</comment>